<evidence type="ECO:0000256" key="1">
    <source>
        <dbReference type="SAM" id="SignalP"/>
    </source>
</evidence>
<feature type="signal peptide" evidence="1">
    <location>
        <begin position="1"/>
        <end position="24"/>
    </location>
</feature>
<dbReference type="InterPro" id="IPR029058">
    <property type="entry name" value="AB_hydrolase_fold"/>
</dbReference>
<evidence type="ECO:0000313" key="3">
    <source>
        <dbReference type="EMBL" id="MDV3457194.1"/>
    </source>
</evidence>
<dbReference type="InterPro" id="IPR000073">
    <property type="entry name" value="AB_hydrolase_1"/>
</dbReference>
<evidence type="ECO:0000259" key="2">
    <source>
        <dbReference type="Pfam" id="PF00561"/>
    </source>
</evidence>
<organism evidence="3 4">
    <name type="scientific">Sphingomonas agrestis</name>
    <dbReference type="NCBI Taxonomy" id="3080540"/>
    <lineage>
        <taxon>Bacteria</taxon>
        <taxon>Pseudomonadati</taxon>
        <taxon>Pseudomonadota</taxon>
        <taxon>Alphaproteobacteria</taxon>
        <taxon>Sphingomonadales</taxon>
        <taxon>Sphingomonadaceae</taxon>
        <taxon>Sphingomonas</taxon>
    </lineage>
</organism>
<keyword evidence="3" id="KW-0378">Hydrolase</keyword>
<dbReference type="SUPFAM" id="SSF53474">
    <property type="entry name" value="alpha/beta-Hydrolases"/>
    <property type="match status" value="1"/>
</dbReference>
<dbReference type="Pfam" id="PF00561">
    <property type="entry name" value="Abhydrolase_1"/>
    <property type="match status" value="1"/>
</dbReference>
<gene>
    <name evidence="3" type="ORF">RZN05_09390</name>
</gene>
<protein>
    <submittedName>
        <fullName evidence="3">Alpha/beta fold hydrolase</fullName>
    </submittedName>
</protein>
<evidence type="ECO:0000313" key="4">
    <source>
        <dbReference type="Proteomes" id="UP001273531"/>
    </source>
</evidence>
<dbReference type="GO" id="GO:0016787">
    <property type="term" value="F:hydrolase activity"/>
    <property type="evidence" value="ECO:0007669"/>
    <property type="project" value="UniProtKB-KW"/>
</dbReference>
<feature type="chain" id="PRO_5046275037" evidence="1">
    <location>
        <begin position="25"/>
        <end position="481"/>
    </location>
</feature>
<dbReference type="PANTHER" id="PTHR43798">
    <property type="entry name" value="MONOACYLGLYCEROL LIPASE"/>
    <property type="match status" value="1"/>
</dbReference>
<name>A0ABU3Y752_9SPHN</name>
<sequence length="481" mass="51749">MTARTLAKAVCAILAILAAGPIKAQSTDPVLEQIQARPRAAPDGRTMEITTGFVSVPERRADAAPRPRQIRLAVVRIRWAGAGQGVANMLLAGGPGDSGTRLLSGLPAARAAALLDLMGGDVVSFDQRGTGRSQPNLALPDPIMLPFEVAGSIEAWLPPIEAAARRARRLFVDSGVNLAAYNSIESADDVDAVRRALGYARISLWGRSYGSHLALATVRRHPEGIARLILVGPEGPDHTLKLPSQTDAVIRRIGERASAPELPDVMRTVLDRLRRRPVLLTVAQPNGAEQRITVGAFDLQRLTAQALGDPRALATLPIAYREMAAGDFSRVGPLLLSSRTWRLGSAMKQMMDVASYASPSRVERIRREAKAALLGSAMNFPTMELHTAWPDADLGADYRMPVRSDVPALILVGDLDARTPVENAREIALGLPNAKVVVIENGAHQFDMFGETAIQPVLRAFLGNRPVTVESIRLPAIPFQR</sequence>
<feature type="domain" description="AB hydrolase-1" evidence="2">
    <location>
        <begin position="112"/>
        <end position="444"/>
    </location>
</feature>
<dbReference type="Proteomes" id="UP001273531">
    <property type="component" value="Unassembled WGS sequence"/>
</dbReference>
<dbReference type="RefSeq" id="WP_317226352.1">
    <property type="nucleotide sequence ID" value="NZ_JAWJEJ010000001.1"/>
</dbReference>
<proteinExistence type="predicted"/>
<dbReference type="InterPro" id="IPR050266">
    <property type="entry name" value="AB_hydrolase_sf"/>
</dbReference>
<comment type="caution">
    <text evidence="3">The sequence shown here is derived from an EMBL/GenBank/DDBJ whole genome shotgun (WGS) entry which is preliminary data.</text>
</comment>
<accession>A0ABU3Y752</accession>
<reference evidence="3 4" key="1">
    <citation type="submission" date="2023-10" db="EMBL/GenBank/DDBJ databases">
        <title>Sphingomonas sp. HF-S4 16S ribosomal RNA gene Genome sequencing and assembly.</title>
        <authorList>
            <person name="Lee H."/>
        </authorList>
    </citation>
    <scope>NUCLEOTIDE SEQUENCE [LARGE SCALE GENOMIC DNA]</scope>
    <source>
        <strain evidence="3 4">HF-S4</strain>
    </source>
</reference>
<dbReference type="EMBL" id="JAWJEJ010000001">
    <property type="protein sequence ID" value="MDV3457194.1"/>
    <property type="molecule type" value="Genomic_DNA"/>
</dbReference>
<keyword evidence="1" id="KW-0732">Signal</keyword>
<dbReference type="Gene3D" id="3.40.50.1820">
    <property type="entry name" value="alpha/beta hydrolase"/>
    <property type="match status" value="1"/>
</dbReference>
<keyword evidence="4" id="KW-1185">Reference proteome</keyword>
<dbReference type="PANTHER" id="PTHR43798:SF27">
    <property type="entry name" value="HYDROLASE ALPHA_BETA HYDROLASE FOLD FAMILY"/>
    <property type="match status" value="1"/>
</dbReference>